<dbReference type="SUPFAM" id="SSF52980">
    <property type="entry name" value="Restriction endonuclease-like"/>
    <property type="match status" value="1"/>
</dbReference>
<dbReference type="GO" id="GO:0004527">
    <property type="term" value="F:exonuclease activity"/>
    <property type="evidence" value="ECO:0007669"/>
    <property type="project" value="UniProtKB-KW"/>
</dbReference>
<evidence type="ECO:0000259" key="16">
    <source>
        <dbReference type="PROSITE" id="PS51217"/>
    </source>
</evidence>
<evidence type="ECO:0000256" key="7">
    <source>
        <dbReference type="ARBA" id="ARBA00022840"/>
    </source>
</evidence>
<evidence type="ECO:0000313" key="17">
    <source>
        <dbReference type="EMBL" id="AFK87523.1"/>
    </source>
</evidence>
<name>I3VYC8_THESW</name>
<dbReference type="PANTHER" id="PTHR11070">
    <property type="entry name" value="UVRD / RECB / PCRA DNA HELICASE FAMILY MEMBER"/>
    <property type="match status" value="1"/>
</dbReference>
<evidence type="ECO:0000256" key="2">
    <source>
        <dbReference type="ARBA" id="ARBA00022741"/>
    </source>
</evidence>
<dbReference type="BioCyc" id="TSAC1094508:GLMA-2566-MONOMER"/>
<dbReference type="SUPFAM" id="SSF52540">
    <property type="entry name" value="P-loop containing nucleoside triphosphate hydrolases"/>
    <property type="match status" value="1"/>
</dbReference>
<dbReference type="InterPro" id="IPR014017">
    <property type="entry name" value="DNA_helicase_UvrD-like_C"/>
</dbReference>
<keyword evidence="5 14" id="KW-0347">Helicase</keyword>
<keyword evidence="9" id="KW-0234">DNA repair</keyword>
<protein>
    <recommendedName>
        <fullName evidence="12">DNA 3'-5' helicase</fullName>
        <ecNumber evidence="12">5.6.2.4</ecNumber>
    </recommendedName>
</protein>
<dbReference type="InterPro" id="IPR027417">
    <property type="entry name" value="P-loop_NTPase"/>
</dbReference>
<dbReference type="GO" id="GO:0000725">
    <property type="term" value="P:recombinational repair"/>
    <property type="evidence" value="ECO:0007669"/>
    <property type="project" value="TreeGrafter"/>
</dbReference>
<proteinExistence type="predicted"/>
<evidence type="ECO:0000256" key="5">
    <source>
        <dbReference type="ARBA" id="ARBA00022806"/>
    </source>
</evidence>
<keyword evidence="3" id="KW-0227">DNA damage</keyword>
<dbReference type="GO" id="GO:0043138">
    <property type="term" value="F:3'-5' DNA helicase activity"/>
    <property type="evidence" value="ECO:0007669"/>
    <property type="project" value="UniProtKB-EC"/>
</dbReference>
<keyword evidence="4 14" id="KW-0378">Hydrolase</keyword>
<evidence type="ECO:0000256" key="11">
    <source>
        <dbReference type="ARBA" id="ARBA00034617"/>
    </source>
</evidence>
<feature type="binding site" evidence="14">
    <location>
        <begin position="29"/>
        <end position="36"/>
    </location>
    <ligand>
        <name>ATP</name>
        <dbReference type="ChEBI" id="CHEBI:30616"/>
    </ligand>
</feature>
<dbReference type="PROSITE" id="PS51217">
    <property type="entry name" value="UVRD_HELICASE_CTER"/>
    <property type="match status" value="1"/>
</dbReference>
<keyword evidence="10" id="KW-0413">Isomerase</keyword>
<evidence type="ECO:0000256" key="1">
    <source>
        <dbReference type="ARBA" id="ARBA00022722"/>
    </source>
</evidence>
<comment type="catalytic activity">
    <reaction evidence="11">
        <text>Couples ATP hydrolysis with the unwinding of duplex DNA by translocating in the 3'-5' direction.</text>
        <dbReference type="EC" id="5.6.2.4"/>
    </reaction>
</comment>
<comment type="catalytic activity">
    <reaction evidence="13">
        <text>ATP + H2O = ADP + phosphate + H(+)</text>
        <dbReference type="Rhea" id="RHEA:13065"/>
        <dbReference type="ChEBI" id="CHEBI:15377"/>
        <dbReference type="ChEBI" id="CHEBI:15378"/>
        <dbReference type="ChEBI" id="CHEBI:30616"/>
        <dbReference type="ChEBI" id="CHEBI:43474"/>
        <dbReference type="ChEBI" id="CHEBI:456216"/>
        <dbReference type="EC" id="5.6.2.4"/>
    </reaction>
</comment>
<dbReference type="EMBL" id="CP003184">
    <property type="protein sequence ID" value="AFK87523.1"/>
    <property type="molecule type" value="Genomic_DNA"/>
</dbReference>
<dbReference type="PROSITE" id="PS51198">
    <property type="entry name" value="UVRD_HELICASE_ATP_BIND"/>
    <property type="match status" value="1"/>
</dbReference>
<keyword evidence="18" id="KW-1185">Reference proteome</keyword>
<dbReference type="Pfam" id="PF13361">
    <property type="entry name" value="UvrD_C"/>
    <property type="match status" value="1"/>
</dbReference>
<evidence type="ECO:0000256" key="4">
    <source>
        <dbReference type="ARBA" id="ARBA00022801"/>
    </source>
</evidence>
<dbReference type="PATRIC" id="fig|1094508.3.peg.2562"/>
<dbReference type="InterPro" id="IPR011604">
    <property type="entry name" value="PDDEXK-like_dom_sf"/>
</dbReference>
<feature type="domain" description="UvrD-like helicase ATP-binding" evidence="15">
    <location>
        <begin position="8"/>
        <end position="341"/>
    </location>
</feature>
<dbReference type="GO" id="GO:0005829">
    <property type="term" value="C:cytosol"/>
    <property type="evidence" value="ECO:0007669"/>
    <property type="project" value="TreeGrafter"/>
</dbReference>
<dbReference type="PANTHER" id="PTHR11070:SF48">
    <property type="entry name" value="ATP-DEPENDENT HELICASE_NUCLEASE SUBUNIT A"/>
    <property type="match status" value="1"/>
</dbReference>
<dbReference type="EC" id="5.6.2.4" evidence="12"/>
<evidence type="ECO:0000256" key="8">
    <source>
        <dbReference type="ARBA" id="ARBA00023125"/>
    </source>
</evidence>
<evidence type="ECO:0000256" key="14">
    <source>
        <dbReference type="PROSITE-ProRule" id="PRU00560"/>
    </source>
</evidence>
<evidence type="ECO:0000256" key="12">
    <source>
        <dbReference type="ARBA" id="ARBA00034808"/>
    </source>
</evidence>
<sequence length="1074" mass="123446">MVYSMLIEEDLSQEQSKALDISKNVALRAGAGSGKTRVLTKRYIKLLNDVADIKIDNIVAITFTRKAAAEMKERIRKEIESLCKLDKDSKKWTAFRDSLIFANIDTIHGFCEKMIRDNFAEASVDPMFSIMDEADVSTAVKKIAEIAIDEVVNDENNKYLIKTILEKYPSKIFTGKMFQAEIVSLYFRIKEAGISVEDIRLSCDSDESTKAMETLAFATLKKIDENYRKFKSDKNLLDFNDLEMIALRLLSNDIIRNDYFERYKYILIDEFQDTNPIQKEIILKLSEKDGKIPDGKLFIVGDIKQSIYGFRGTDFRIFDEFCRRIESGGKVLNLSNCYRSTKNIISTVNEVFKNLIEPYEELKFQSFADDGPKVELITYKKDDVVNEKNERYKKIKQLLKDDANKEKLNDLLMEDGALANSRKDFQGMIVAGRILKLVDERFDYKDIAVLLRSRSSLKSIEGALANCGIPYCIIGGIGFWDKREITDIISVYKLAFDTSDEVALLTALRSPIFGFSDDDLFAFMNIYNGESVDDLLEALKNFSSMFCDDKLVIKRACNIFDRISKMRGVYSPYEIFKTILKITEYKKLLISLPNGYQKFRNVEKLESIIKSFEEKGILHPKDLIGYLDALKESSGLDSEAFLDTEESNAVKIMTIHSSKGLEFDAVIIPDMDKATDGISVRKAPLFMLNKEGYIFGIGVNDDGDLDKSANSLYREEYDKYLERENMESRRLFYVASTRAKRFLSFIGQEKDNVDDIDEDSKLNSFMKQLMFAIKDGCSNIDYIDGSCLQSCAKNKPYDVKGLDEDVNKIKLFDELVDKVPLSIKGNVSVTAYIDYLMCPMLYYYKCIASLDDKYVESDENSDDIYSKNDEKISALERGTIIHKILETLDDDDFIDAGSASDESIKRYLDNYYMLEDERRKRINGRLLKRLKEYKFRVPIDDNINLNGVIDRIDIYENDGNIEAYIFDYKTNKIDSNDDLEKIARHYTPQIHVYSYALRRLKTIGGFSPILKGAFLYFLDVGKYIQVDISDFYVMETLGKIREAAPFLLGTKGIEEYVKRKSEYCSMCSYNKICK</sequence>
<dbReference type="STRING" id="1094508.Tsac_2527"/>
<dbReference type="AlphaFoldDB" id="I3VYC8"/>
<dbReference type="Pfam" id="PF00580">
    <property type="entry name" value="UvrD-helicase"/>
    <property type="match status" value="1"/>
</dbReference>
<organism evidence="17 18">
    <name type="scientific">Thermoanaerobacterium saccharolyticum (strain DSM 8691 / JW/SL-YS485)</name>
    <dbReference type="NCBI Taxonomy" id="1094508"/>
    <lineage>
        <taxon>Bacteria</taxon>
        <taxon>Bacillati</taxon>
        <taxon>Bacillota</taxon>
        <taxon>Clostridia</taxon>
        <taxon>Thermoanaerobacterales</taxon>
        <taxon>Thermoanaerobacteraceae</taxon>
        <taxon>Thermoanaerobacterium</taxon>
    </lineage>
</organism>
<dbReference type="GO" id="GO:0033202">
    <property type="term" value="C:DNA helicase complex"/>
    <property type="evidence" value="ECO:0007669"/>
    <property type="project" value="TreeGrafter"/>
</dbReference>
<feature type="domain" description="UvrD-like helicase C-terminal" evidence="16">
    <location>
        <begin position="342"/>
        <end position="660"/>
    </location>
</feature>
<dbReference type="InterPro" id="IPR014016">
    <property type="entry name" value="UvrD-like_ATP-bd"/>
</dbReference>
<accession>I3VYC8</accession>
<dbReference type="KEGG" id="tsh:Tsac_2527"/>
<dbReference type="InterPro" id="IPR011335">
    <property type="entry name" value="Restrct_endonuc-II-like"/>
</dbReference>
<dbReference type="InterPro" id="IPR000212">
    <property type="entry name" value="DNA_helicase_UvrD/REP"/>
</dbReference>
<evidence type="ECO:0000313" key="18">
    <source>
        <dbReference type="Proteomes" id="UP000006178"/>
    </source>
</evidence>
<reference evidence="17 18" key="1">
    <citation type="journal article" date="2014" name="Appl. Environ. Microbiol.">
        <title>Profile of Secreted Hydrolases, Associated Proteins, and SlpA in Thermoanaerobacterium saccharolyticum during the Degradation of Hemicellulose.</title>
        <authorList>
            <person name="Currie D.H."/>
            <person name="Guss A.M."/>
            <person name="Herring C.D."/>
            <person name="Giannone R.J."/>
            <person name="Johnson C.M."/>
            <person name="Lankford P.K."/>
            <person name="Brown S.D."/>
            <person name="Hettich R.L."/>
            <person name="Lynd L.R."/>
        </authorList>
    </citation>
    <scope>NUCLEOTIDE SEQUENCE [LARGE SCALE GENOMIC DNA]</scope>
    <source>
        <strain evidence="18">DSM 8691 / JW/SL-YS485</strain>
    </source>
</reference>
<keyword evidence="8" id="KW-0238">DNA-binding</keyword>
<keyword evidence="6" id="KW-0269">Exonuclease</keyword>
<dbReference type="GO" id="GO:0005524">
    <property type="term" value="F:ATP binding"/>
    <property type="evidence" value="ECO:0007669"/>
    <property type="project" value="UniProtKB-UniRule"/>
</dbReference>
<evidence type="ECO:0000256" key="13">
    <source>
        <dbReference type="ARBA" id="ARBA00048988"/>
    </source>
</evidence>
<evidence type="ECO:0000256" key="10">
    <source>
        <dbReference type="ARBA" id="ARBA00023235"/>
    </source>
</evidence>
<dbReference type="InterPro" id="IPR038726">
    <property type="entry name" value="PDDEXK_AddAB-type"/>
</dbReference>
<dbReference type="Gene3D" id="1.10.486.10">
    <property type="entry name" value="PCRA, domain 4"/>
    <property type="match status" value="1"/>
</dbReference>
<evidence type="ECO:0000259" key="15">
    <source>
        <dbReference type="PROSITE" id="PS51198"/>
    </source>
</evidence>
<dbReference type="eggNOG" id="COG0210">
    <property type="taxonomic scope" value="Bacteria"/>
</dbReference>
<dbReference type="Pfam" id="PF12705">
    <property type="entry name" value="PDDEXK_1"/>
    <property type="match status" value="1"/>
</dbReference>
<keyword evidence="2 14" id="KW-0547">Nucleotide-binding</keyword>
<keyword evidence="7 14" id="KW-0067">ATP-binding</keyword>
<evidence type="ECO:0000256" key="6">
    <source>
        <dbReference type="ARBA" id="ARBA00022839"/>
    </source>
</evidence>
<gene>
    <name evidence="17" type="ordered locus">Tsac_2527</name>
</gene>
<dbReference type="Gene3D" id="3.40.50.300">
    <property type="entry name" value="P-loop containing nucleotide triphosphate hydrolases"/>
    <property type="match status" value="3"/>
</dbReference>
<dbReference type="Gene3D" id="3.90.320.10">
    <property type="match status" value="1"/>
</dbReference>
<dbReference type="CDD" id="cd17932">
    <property type="entry name" value="DEXQc_UvrD"/>
    <property type="match status" value="1"/>
</dbReference>
<dbReference type="Proteomes" id="UP000006178">
    <property type="component" value="Chromosome"/>
</dbReference>
<dbReference type="eggNOG" id="COG2887">
    <property type="taxonomic scope" value="Bacteria"/>
</dbReference>
<dbReference type="GO" id="GO:0003677">
    <property type="term" value="F:DNA binding"/>
    <property type="evidence" value="ECO:0007669"/>
    <property type="project" value="UniProtKB-KW"/>
</dbReference>
<evidence type="ECO:0000256" key="9">
    <source>
        <dbReference type="ARBA" id="ARBA00023204"/>
    </source>
</evidence>
<evidence type="ECO:0000256" key="3">
    <source>
        <dbReference type="ARBA" id="ARBA00022763"/>
    </source>
</evidence>
<keyword evidence="1" id="KW-0540">Nuclease</keyword>